<dbReference type="EC" id="2.4.2.17" evidence="5"/>
<dbReference type="InterPro" id="IPR018198">
    <property type="entry name" value="ATP_PRibTrfase_CS"/>
</dbReference>
<feature type="domain" description="Histidine biosynthesis HisG C-terminal" evidence="15">
    <location>
        <begin position="228"/>
        <end position="300"/>
    </location>
</feature>
<comment type="subcellular location">
    <subcellularLocation>
        <location evidence="2">Cytoplasm</location>
    </subcellularLocation>
</comment>
<dbReference type="GO" id="GO:0000287">
    <property type="term" value="F:magnesium ion binding"/>
    <property type="evidence" value="ECO:0007669"/>
    <property type="project" value="InterPro"/>
</dbReference>
<evidence type="ECO:0000313" key="16">
    <source>
        <dbReference type="EMBL" id="KAK6516368.1"/>
    </source>
</evidence>
<dbReference type="HAMAP" id="MF_00079">
    <property type="entry name" value="HisG_Long"/>
    <property type="match status" value="1"/>
</dbReference>
<organism evidence="16 17">
    <name type="scientific">Arthrobotrys conoides</name>
    <dbReference type="NCBI Taxonomy" id="74498"/>
    <lineage>
        <taxon>Eukaryota</taxon>
        <taxon>Fungi</taxon>
        <taxon>Dikarya</taxon>
        <taxon>Ascomycota</taxon>
        <taxon>Pezizomycotina</taxon>
        <taxon>Orbiliomycetes</taxon>
        <taxon>Orbiliales</taxon>
        <taxon>Orbiliaceae</taxon>
        <taxon>Arthrobotrys</taxon>
    </lineage>
</organism>
<dbReference type="GO" id="GO:0005524">
    <property type="term" value="F:ATP binding"/>
    <property type="evidence" value="ECO:0007669"/>
    <property type="project" value="UniProtKB-KW"/>
</dbReference>
<dbReference type="InterPro" id="IPR020621">
    <property type="entry name" value="ATP-PRT_HisG_long"/>
</dbReference>
<keyword evidence="17" id="KW-1185">Reference proteome</keyword>
<dbReference type="PANTHER" id="PTHR21403:SF8">
    <property type="entry name" value="ATP PHOSPHORIBOSYLTRANSFERASE"/>
    <property type="match status" value="1"/>
</dbReference>
<comment type="pathway">
    <text evidence="3">Amino-acid biosynthesis; L-histidine biosynthesis; L-histidine from 5-phospho-alpha-D-ribose 1-diphosphate: step 1/9.</text>
</comment>
<keyword evidence="12" id="KW-0067">ATP-binding</keyword>
<evidence type="ECO:0000256" key="3">
    <source>
        <dbReference type="ARBA" id="ARBA00004667"/>
    </source>
</evidence>
<feature type="domain" description="ATP phosphoribosyltransferase catalytic" evidence="14">
    <location>
        <begin position="60"/>
        <end position="223"/>
    </location>
</feature>
<dbReference type="GO" id="GO:0003879">
    <property type="term" value="F:ATP phosphoribosyltransferase activity"/>
    <property type="evidence" value="ECO:0007669"/>
    <property type="project" value="UniProtKB-EC"/>
</dbReference>
<dbReference type="PROSITE" id="PS01316">
    <property type="entry name" value="ATP_P_PHORIBOSYLTR"/>
    <property type="match status" value="1"/>
</dbReference>
<sequence>MELVNSLDGRLLMAVPKKGRLHDAALTLLQGSDIQFHRHNRLDIALCHNLPIALVFLGAGDIPVFVGEGRCDLGITGQDQVAEHQISVEEILELGFGKCKLQVQVPAKGSIKDPKELVGKTVVTSFTHLSRDYFKSLEVEMFGAEAVEKNGMKTIMKYVGGSVEAACALGVADGIVDLVESGETMKAAGLTAISTVMTTQAVLIKSKHPRNPQMADLILSRIKGVINAKKYVLCSYNIPRTLLSVVHDITPGRRAPTITSLEEEGWVAVQAMVERSRVASVMDQLDEAGAHDILVLEISNSRVGKH</sequence>
<evidence type="ECO:0000256" key="10">
    <source>
        <dbReference type="ARBA" id="ARBA00022679"/>
    </source>
</evidence>
<dbReference type="NCBIfam" id="TIGR03455">
    <property type="entry name" value="HisG_C-term"/>
    <property type="match status" value="1"/>
</dbReference>
<dbReference type="EMBL" id="JAVHJM010000003">
    <property type="protein sequence ID" value="KAK6516368.1"/>
    <property type="molecule type" value="Genomic_DNA"/>
</dbReference>
<protein>
    <recommendedName>
        <fullName evidence="6">ATP phosphoribosyltransferase</fullName>
        <ecNumber evidence="5">2.4.2.17</ecNumber>
    </recommendedName>
</protein>
<evidence type="ECO:0000256" key="5">
    <source>
        <dbReference type="ARBA" id="ARBA00011946"/>
    </source>
</evidence>
<keyword evidence="8" id="KW-0028">Amino-acid biosynthesis</keyword>
<dbReference type="PANTHER" id="PTHR21403">
    <property type="entry name" value="ATP PHOSPHORIBOSYLTRANSFERASE ATP-PRTASE"/>
    <property type="match status" value="1"/>
</dbReference>
<dbReference type="GO" id="GO:0000105">
    <property type="term" value="P:L-histidine biosynthetic process"/>
    <property type="evidence" value="ECO:0007669"/>
    <property type="project" value="UniProtKB-KW"/>
</dbReference>
<accession>A0AAN8NQP5</accession>
<dbReference type="SUPFAM" id="SSF53850">
    <property type="entry name" value="Periplasmic binding protein-like II"/>
    <property type="match status" value="1"/>
</dbReference>
<evidence type="ECO:0000313" key="17">
    <source>
        <dbReference type="Proteomes" id="UP001307849"/>
    </source>
</evidence>
<name>A0AAN8NQP5_9PEZI</name>
<comment type="caution">
    <text evidence="16">The sequence shown here is derived from an EMBL/GenBank/DDBJ whole genome shotgun (WGS) entry which is preliminary data.</text>
</comment>
<evidence type="ECO:0000256" key="13">
    <source>
        <dbReference type="ARBA" id="ARBA00023102"/>
    </source>
</evidence>
<evidence type="ECO:0000256" key="12">
    <source>
        <dbReference type="ARBA" id="ARBA00022840"/>
    </source>
</evidence>
<dbReference type="SUPFAM" id="SSF54913">
    <property type="entry name" value="GlnB-like"/>
    <property type="match status" value="1"/>
</dbReference>
<dbReference type="NCBIfam" id="TIGR00070">
    <property type="entry name" value="hisG"/>
    <property type="match status" value="1"/>
</dbReference>
<dbReference type="InterPro" id="IPR001348">
    <property type="entry name" value="ATP_PRibTrfase_HisG"/>
</dbReference>
<evidence type="ECO:0000256" key="6">
    <source>
        <dbReference type="ARBA" id="ARBA00020998"/>
    </source>
</evidence>
<keyword evidence="11" id="KW-0547">Nucleotide-binding</keyword>
<evidence type="ECO:0000256" key="11">
    <source>
        <dbReference type="ARBA" id="ARBA00022741"/>
    </source>
</evidence>
<evidence type="ECO:0000259" key="15">
    <source>
        <dbReference type="Pfam" id="PF08029"/>
    </source>
</evidence>
<keyword evidence="7" id="KW-0963">Cytoplasm</keyword>
<dbReference type="InterPro" id="IPR011322">
    <property type="entry name" value="N-reg_PII-like_a/b"/>
</dbReference>
<dbReference type="Proteomes" id="UP001307849">
    <property type="component" value="Unassembled WGS sequence"/>
</dbReference>
<comment type="similarity">
    <text evidence="4">Belongs to the ATP phosphoribosyltransferase family.</text>
</comment>
<reference evidence="16 17" key="1">
    <citation type="submission" date="2019-10" db="EMBL/GenBank/DDBJ databases">
        <authorList>
            <person name="Palmer J.M."/>
        </authorList>
    </citation>
    <scope>NUCLEOTIDE SEQUENCE [LARGE SCALE GENOMIC DNA]</scope>
    <source>
        <strain evidence="16 17">TWF506</strain>
    </source>
</reference>
<comment type="catalytic activity">
    <reaction evidence="1">
        <text>1-(5-phospho-beta-D-ribosyl)-ATP + diphosphate = 5-phospho-alpha-D-ribose 1-diphosphate + ATP</text>
        <dbReference type="Rhea" id="RHEA:18473"/>
        <dbReference type="ChEBI" id="CHEBI:30616"/>
        <dbReference type="ChEBI" id="CHEBI:33019"/>
        <dbReference type="ChEBI" id="CHEBI:58017"/>
        <dbReference type="ChEBI" id="CHEBI:73183"/>
        <dbReference type="EC" id="2.4.2.17"/>
    </reaction>
</comment>
<evidence type="ECO:0000256" key="2">
    <source>
        <dbReference type="ARBA" id="ARBA00004496"/>
    </source>
</evidence>
<evidence type="ECO:0000256" key="9">
    <source>
        <dbReference type="ARBA" id="ARBA00022676"/>
    </source>
</evidence>
<dbReference type="Gene3D" id="3.30.70.120">
    <property type="match status" value="1"/>
</dbReference>
<dbReference type="GO" id="GO:0005737">
    <property type="term" value="C:cytoplasm"/>
    <property type="evidence" value="ECO:0007669"/>
    <property type="project" value="UniProtKB-SubCell"/>
</dbReference>
<dbReference type="FunFam" id="3.40.190.10:FF:000123">
    <property type="entry name" value="HIS1p ATP phosphoribosyltransferase"/>
    <property type="match status" value="1"/>
</dbReference>
<evidence type="ECO:0000256" key="1">
    <source>
        <dbReference type="ARBA" id="ARBA00000915"/>
    </source>
</evidence>
<dbReference type="InterPro" id="IPR013115">
    <property type="entry name" value="HisG_C"/>
</dbReference>
<keyword evidence="13" id="KW-0368">Histidine biosynthesis</keyword>
<evidence type="ECO:0000256" key="8">
    <source>
        <dbReference type="ARBA" id="ARBA00022605"/>
    </source>
</evidence>
<keyword evidence="9 16" id="KW-0328">Glycosyltransferase</keyword>
<dbReference type="FunFam" id="3.30.70.120:FF:000003">
    <property type="entry name" value="ATP phosphoribosyltransferase"/>
    <property type="match status" value="1"/>
</dbReference>
<dbReference type="Pfam" id="PF08029">
    <property type="entry name" value="HisG_C"/>
    <property type="match status" value="1"/>
</dbReference>
<gene>
    <name evidence="16" type="primary">HIS1</name>
    <name evidence="16" type="ORF">TWF506_006277</name>
</gene>
<dbReference type="InterPro" id="IPR015867">
    <property type="entry name" value="N-reg_PII/ATP_PRibTrfase_C"/>
</dbReference>
<evidence type="ECO:0000256" key="7">
    <source>
        <dbReference type="ARBA" id="ARBA00022490"/>
    </source>
</evidence>
<evidence type="ECO:0000259" key="14">
    <source>
        <dbReference type="Pfam" id="PF01634"/>
    </source>
</evidence>
<dbReference type="Pfam" id="PF01634">
    <property type="entry name" value="HisG"/>
    <property type="match status" value="1"/>
</dbReference>
<keyword evidence="10" id="KW-0808">Transferase</keyword>
<dbReference type="InterPro" id="IPR013820">
    <property type="entry name" value="ATP_PRibTrfase_cat"/>
</dbReference>
<dbReference type="Gene3D" id="3.40.190.10">
    <property type="entry name" value="Periplasmic binding protein-like II"/>
    <property type="match status" value="2"/>
</dbReference>
<dbReference type="AlphaFoldDB" id="A0AAN8NQP5"/>
<evidence type="ECO:0000256" key="4">
    <source>
        <dbReference type="ARBA" id="ARBA00009372"/>
    </source>
</evidence>
<proteinExistence type="inferred from homology"/>